<comment type="caution">
    <text evidence="12">The sequence shown here is derived from an EMBL/GenBank/DDBJ whole genome shotgun (WGS) entry which is preliminary data.</text>
</comment>
<dbReference type="PANTHER" id="PTHR11118">
    <property type="entry name" value="RNA-SPLICING LIGASE RTCB HOMOLOG"/>
    <property type="match status" value="1"/>
</dbReference>
<keyword evidence="13" id="KW-1185">Reference proteome</keyword>
<keyword evidence="4 9" id="KW-0547">Nucleotide-binding</keyword>
<feature type="binding site" evidence="9">
    <location>
        <begin position="419"/>
        <end position="422"/>
    </location>
    <ligand>
        <name>GMP</name>
        <dbReference type="ChEBI" id="CHEBI:58115"/>
    </ligand>
</feature>
<dbReference type="GO" id="GO:0170057">
    <property type="term" value="F:RNA ligase (GTP) activity"/>
    <property type="evidence" value="ECO:0007669"/>
    <property type="project" value="UniProtKB-EC"/>
</dbReference>
<feature type="active site" description="GMP-histidine intermediate" evidence="8">
    <location>
        <position position="419"/>
    </location>
</feature>
<evidence type="ECO:0000256" key="6">
    <source>
        <dbReference type="ARBA" id="ARBA00023211"/>
    </source>
</evidence>
<dbReference type="Gene3D" id="3.90.1860.10">
    <property type="entry name" value="tRNA-splicing ligase RtcB"/>
    <property type="match status" value="1"/>
</dbReference>
<evidence type="ECO:0000256" key="7">
    <source>
        <dbReference type="ARBA" id="ARBA00047746"/>
    </source>
</evidence>
<dbReference type="EMBL" id="CAFZ01000063">
    <property type="protein sequence ID" value="CCA69767.1"/>
    <property type="molecule type" value="Genomic_DNA"/>
</dbReference>
<sequence>MPNRRITIILNANQTKRITVLVPLPQPDDVDVYNVRDHILLQARNKFHNKYLYIVYRRGGAELEDFASLPDEEDEVLVSKGESYIGPPNKKLRADGIVAESSVIAHQSFVHEDAVKQMEALKSLQGVYSVVGMPDLHKGDRFPIGCAIFAQGIYPALIGSDIGCGISLYPLGATPAHLTPQKLASKLLKGRLDEPWEGDAKRWLSIYGIKGDEEDEFDSSLGTVGGGNHFAEIVSVERIVDQEACDSMGVYEGRLYVLVHTGSRGLGASILRDYTRSNANPYLIEEEERRVYLARHDHAVLWARANRDLVAHRIKACIFGGRGSDSDEQGEDEKEAKDTAEPNYKDYLSELEKILDVTHNSVTLTGYEHDGAFVDAYLHRKGAAPADRGFVPCPGSRGDFSWIVQPMGDGKQNAYSLPHGAGRLHPRNAPSLRRGTADQLRTTALDSYVVCTDPELLVQERPEAYKSVQAVIDDVEEAGVAEGVVVLRPYVTFKTAVERRK</sequence>
<name>G4TEM4_SERID</name>
<gene>
    <name evidence="12" type="ORF">PIIN_03708</name>
</gene>
<accession>G4TEM4</accession>
<comment type="catalytic activity">
    <reaction evidence="7">
        <text>a 3'-end 3'-phospho-ribonucleotide-RNA + a 5'-end dephospho-ribonucleoside-RNA + GTP = a ribonucleotidyl-ribonucleotide-RNA + GMP + diphosphate</text>
        <dbReference type="Rhea" id="RHEA:68076"/>
        <dbReference type="Rhea" id="RHEA-COMP:10463"/>
        <dbReference type="Rhea" id="RHEA-COMP:13936"/>
        <dbReference type="Rhea" id="RHEA-COMP:17355"/>
        <dbReference type="ChEBI" id="CHEBI:33019"/>
        <dbReference type="ChEBI" id="CHEBI:37565"/>
        <dbReference type="ChEBI" id="CHEBI:58115"/>
        <dbReference type="ChEBI" id="CHEBI:83062"/>
        <dbReference type="ChEBI" id="CHEBI:138284"/>
        <dbReference type="ChEBI" id="CHEBI:173118"/>
        <dbReference type="EC" id="6.5.1.8"/>
    </reaction>
</comment>
<dbReference type="InParanoid" id="G4TEM4"/>
<dbReference type="SUPFAM" id="SSF103365">
    <property type="entry name" value="Hypothetical protein PH1602"/>
    <property type="match status" value="1"/>
</dbReference>
<feature type="binding site" evidence="9">
    <location>
        <begin position="359"/>
        <end position="360"/>
    </location>
    <ligand>
        <name>GMP</name>
        <dbReference type="ChEBI" id="CHEBI:58115"/>
    </ligand>
</feature>
<proteinExistence type="predicted"/>
<comment type="cofactor">
    <cofactor evidence="10">
        <name>Mn(2+)</name>
        <dbReference type="ChEBI" id="CHEBI:29035"/>
    </cofactor>
    <text evidence="10">Binds 2 manganese ions per subunit.</text>
</comment>
<dbReference type="EC" id="6.5.1.8" evidence="1"/>
<dbReference type="STRING" id="1109443.G4TEM4"/>
<dbReference type="Proteomes" id="UP000007148">
    <property type="component" value="Unassembled WGS sequence"/>
</dbReference>
<feature type="binding site" evidence="10">
    <location>
        <position position="359"/>
    </location>
    <ligand>
        <name>Mn(2+)</name>
        <dbReference type="ChEBI" id="CHEBI:29035"/>
        <label>2</label>
    </ligand>
</feature>
<dbReference type="Pfam" id="PF01139">
    <property type="entry name" value="RtcB"/>
    <property type="match status" value="2"/>
</dbReference>
<evidence type="ECO:0000256" key="3">
    <source>
        <dbReference type="ARBA" id="ARBA00022723"/>
    </source>
</evidence>
<evidence type="ECO:0000313" key="12">
    <source>
        <dbReference type="EMBL" id="CCA69767.1"/>
    </source>
</evidence>
<evidence type="ECO:0000256" key="1">
    <source>
        <dbReference type="ARBA" id="ARBA00012726"/>
    </source>
</evidence>
<keyword evidence="2" id="KW-0436">Ligase</keyword>
<feature type="binding site" evidence="9">
    <location>
        <position position="401"/>
    </location>
    <ligand>
        <name>GMP</name>
        <dbReference type="ChEBI" id="CHEBI:58115"/>
    </ligand>
</feature>
<keyword evidence="5 9" id="KW-0342">GTP-binding</keyword>
<organism evidence="12 13">
    <name type="scientific">Serendipita indica (strain DSM 11827)</name>
    <name type="common">Root endophyte fungus</name>
    <name type="synonym">Piriformospora indica</name>
    <dbReference type="NCBI Taxonomy" id="1109443"/>
    <lineage>
        <taxon>Eukaryota</taxon>
        <taxon>Fungi</taxon>
        <taxon>Dikarya</taxon>
        <taxon>Basidiomycota</taxon>
        <taxon>Agaricomycotina</taxon>
        <taxon>Agaricomycetes</taxon>
        <taxon>Sebacinales</taxon>
        <taxon>Serendipitaceae</taxon>
        <taxon>Serendipita</taxon>
    </lineage>
</organism>
<keyword evidence="6 10" id="KW-0464">Manganese</keyword>
<keyword evidence="3 10" id="KW-0479">Metal-binding</keyword>
<evidence type="ECO:0000256" key="5">
    <source>
        <dbReference type="ARBA" id="ARBA00023134"/>
    </source>
</evidence>
<evidence type="ECO:0000256" key="2">
    <source>
        <dbReference type="ARBA" id="ARBA00022598"/>
    </source>
</evidence>
<dbReference type="PANTHER" id="PTHR11118:SF1">
    <property type="entry name" value="RNA-SPLICING LIGASE RTCB HOMOLOG"/>
    <property type="match status" value="1"/>
</dbReference>
<dbReference type="OrthoDB" id="10249697at2759"/>
<feature type="binding site" evidence="10">
    <location>
        <position position="260"/>
    </location>
    <ligand>
        <name>Mn(2+)</name>
        <dbReference type="ChEBI" id="CHEBI:29035"/>
        <label>2</label>
    </ligand>
</feature>
<feature type="region of interest" description="Disordered" evidence="11">
    <location>
        <begin position="322"/>
        <end position="341"/>
    </location>
</feature>
<evidence type="ECO:0000256" key="11">
    <source>
        <dbReference type="SAM" id="MobiDB-lite"/>
    </source>
</evidence>
<reference evidence="12 13" key="1">
    <citation type="journal article" date="2011" name="PLoS Pathog.">
        <title>Endophytic Life Strategies Decoded by Genome and Transcriptome Analyses of the Mutualistic Root Symbiont Piriformospora indica.</title>
        <authorList>
            <person name="Zuccaro A."/>
            <person name="Lahrmann U."/>
            <person name="Guldener U."/>
            <person name="Langen G."/>
            <person name="Pfiffi S."/>
            <person name="Biedenkopf D."/>
            <person name="Wong P."/>
            <person name="Samans B."/>
            <person name="Grimm C."/>
            <person name="Basiewicz M."/>
            <person name="Murat C."/>
            <person name="Martin F."/>
            <person name="Kogel K.H."/>
        </authorList>
    </citation>
    <scope>NUCLEOTIDE SEQUENCE [LARGE SCALE GENOMIC DNA]</scope>
    <source>
        <strain evidence="12 13">DSM 11827</strain>
    </source>
</reference>
<evidence type="ECO:0000256" key="10">
    <source>
        <dbReference type="PIRSR" id="PIRSR601233-3"/>
    </source>
</evidence>
<dbReference type="eggNOG" id="KOG3833">
    <property type="taxonomic scope" value="Eukaryota"/>
</dbReference>
<dbReference type="AlphaFoldDB" id="G4TEM4"/>
<dbReference type="GO" id="GO:0006396">
    <property type="term" value="P:RNA processing"/>
    <property type="evidence" value="ECO:0007669"/>
    <property type="project" value="InterPro"/>
</dbReference>
<evidence type="ECO:0000256" key="8">
    <source>
        <dbReference type="PIRSR" id="PIRSR601233-1"/>
    </source>
</evidence>
<dbReference type="HOGENOM" id="CLU_022279_3_0_1"/>
<evidence type="ECO:0000313" key="13">
    <source>
        <dbReference type="Proteomes" id="UP000007148"/>
    </source>
</evidence>
<dbReference type="OMA" id="TRGECCR"/>
<dbReference type="GO" id="GO:0046872">
    <property type="term" value="F:metal ion binding"/>
    <property type="evidence" value="ECO:0007669"/>
    <property type="project" value="UniProtKB-KW"/>
</dbReference>
<evidence type="ECO:0000256" key="9">
    <source>
        <dbReference type="PIRSR" id="PIRSR601233-2"/>
    </source>
</evidence>
<dbReference type="GO" id="GO:0003972">
    <property type="term" value="F:RNA ligase (ATP) activity"/>
    <property type="evidence" value="ECO:0007669"/>
    <property type="project" value="TreeGrafter"/>
</dbReference>
<evidence type="ECO:0000256" key="4">
    <source>
        <dbReference type="ARBA" id="ARBA00022741"/>
    </source>
</evidence>
<feature type="binding site" evidence="9">
    <location>
        <begin position="228"/>
        <end position="232"/>
    </location>
    <ligand>
        <name>GMP</name>
        <dbReference type="ChEBI" id="CHEBI:58115"/>
    </ligand>
</feature>
<dbReference type="InterPro" id="IPR036025">
    <property type="entry name" value="RtcB-like_sf"/>
</dbReference>
<dbReference type="GO" id="GO:0005525">
    <property type="term" value="F:GTP binding"/>
    <property type="evidence" value="ECO:0007669"/>
    <property type="project" value="UniProtKB-KW"/>
</dbReference>
<feature type="binding site" evidence="9">
    <location>
        <position position="494"/>
    </location>
    <ligand>
        <name>GMP</name>
        <dbReference type="ChEBI" id="CHEBI:58115"/>
    </ligand>
</feature>
<feature type="binding site" evidence="10">
    <location>
        <position position="229"/>
    </location>
    <ligand>
        <name>Mn(2+)</name>
        <dbReference type="ChEBI" id="CHEBI:29035"/>
        <label>1</label>
    </ligand>
</feature>
<dbReference type="InterPro" id="IPR001233">
    <property type="entry name" value="RtcB"/>
</dbReference>
<protein>
    <recommendedName>
        <fullName evidence="1">3'-phosphate/5'-hydroxy nucleic acid ligase</fullName>
        <ecNumber evidence="1">6.5.1.8</ecNumber>
    </recommendedName>
</protein>